<evidence type="ECO:0000256" key="2">
    <source>
        <dbReference type="ARBA" id="ARBA00022692"/>
    </source>
</evidence>
<feature type="transmembrane region" description="Helical" evidence="5">
    <location>
        <begin position="274"/>
        <end position="304"/>
    </location>
</feature>
<dbReference type="InterPro" id="IPR006153">
    <property type="entry name" value="Cation/H_exchanger_TM"/>
</dbReference>
<dbReference type="InterPro" id="IPR038770">
    <property type="entry name" value="Na+/solute_symporter_sf"/>
</dbReference>
<dbReference type="RefSeq" id="WP_249284248.1">
    <property type="nucleotide sequence ID" value="NZ_JACRSO010000001.1"/>
</dbReference>
<evidence type="ECO:0000256" key="3">
    <source>
        <dbReference type="ARBA" id="ARBA00022989"/>
    </source>
</evidence>
<comment type="caution">
    <text evidence="7">The sequence shown here is derived from an EMBL/GenBank/DDBJ whole genome shotgun (WGS) entry which is preliminary data.</text>
</comment>
<evidence type="ECO:0000256" key="1">
    <source>
        <dbReference type="ARBA" id="ARBA00004141"/>
    </source>
</evidence>
<organism evidence="7 8">
    <name type="scientific">Luoshenia tenuis</name>
    <dbReference type="NCBI Taxonomy" id="2763654"/>
    <lineage>
        <taxon>Bacteria</taxon>
        <taxon>Bacillati</taxon>
        <taxon>Bacillota</taxon>
        <taxon>Clostridia</taxon>
        <taxon>Christensenellales</taxon>
        <taxon>Christensenellaceae</taxon>
        <taxon>Luoshenia</taxon>
    </lineage>
</organism>
<evidence type="ECO:0000313" key="8">
    <source>
        <dbReference type="Proteomes" id="UP000654279"/>
    </source>
</evidence>
<feature type="transmembrane region" description="Helical" evidence="5">
    <location>
        <begin position="31"/>
        <end position="49"/>
    </location>
</feature>
<feature type="transmembrane region" description="Helical" evidence="5">
    <location>
        <begin position="329"/>
        <end position="352"/>
    </location>
</feature>
<dbReference type="AlphaFoldDB" id="A0A926CZG5"/>
<keyword evidence="8" id="KW-1185">Reference proteome</keyword>
<accession>A0A926CZG5</accession>
<dbReference type="Pfam" id="PF00999">
    <property type="entry name" value="Na_H_Exchanger"/>
    <property type="match status" value="1"/>
</dbReference>
<dbReference type="Proteomes" id="UP000654279">
    <property type="component" value="Unassembled WGS sequence"/>
</dbReference>
<evidence type="ECO:0000259" key="6">
    <source>
        <dbReference type="Pfam" id="PF00999"/>
    </source>
</evidence>
<proteinExistence type="predicted"/>
<gene>
    <name evidence="7" type="ORF">H8699_01985</name>
</gene>
<evidence type="ECO:0000256" key="4">
    <source>
        <dbReference type="ARBA" id="ARBA00023136"/>
    </source>
</evidence>
<reference evidence="7" key="1">
    <citation type="submission" date="2020-08" db="EMBL/GenBank/DDBJ databases">
        <title>Genome public.</title>
        <authorList>
            <person name="Liu C."/>
            <person name="Sun Q."/>
        </authorList>
    </citation>
    <scope>NUCLEOTIDE SEQUENCE</scope>
    <source>
        <strain evidence="7">NSJ-44</strain>
    </source>
</reference>
<dbReference type="GO" id="GO:0016020">
    <property type="term" value="C:membrane"/>
    <property type="evidence" value="ECO:0007669"/>
    <property type="project" value="UniProtKB-SubCell"/>
</dbReference>
<feature type="transmembrane region" description="Helical" evidence="5">
    <location>
        <begin position="358"/>
        <end position="377"/>
    </location>
</feature>
<comment type="subcellular location">
    <subcellularLocation>
        <location evidence="1">Membrane</location>
        <topology evidence="1">Multi-pass membrane protein</topology>
    </subcellularLocation>
</comment>
<feature type="transmembrane region" description="Helical" evidence="5">
    <location>
        <begin position="148"/>
        <end position="170"/>
    </location>
</feature>
<feature type="transmembrane region" description="Helical" evidence="5">
    <location>
        <begin position="221"/>
        <end position="254"/>
    </location>
</feature>
<feature type="transmembrane region" description="Helical" evidence="5">
    <location>
        <begin position="114"/>
        <end position="136"/>
    </location>
</feature>
<name>A0A926CZG5_9FIRM</name>
<keyword evidence="3 5" id="KW-1133">Transmembrane helix</keyword>
<dbReference type="PANTHER" id="PTHR43021:SF2">
    <property type="entry name" value="CATION_H+ EXCHANGER DOMAIN-CONTAINING PROTEIN"/>
    <property type="match status" value="1"/>
</dbReference>
<feature type="transmembrane region" description="Helical" evidence="5">
    <location>
        <begin position="6"/>
        <end position="24"/>
    </location>
</feature>
<feature type="transmembrane region" description="Helical" evidence="5">
    <location>
        <begin position="190"/>
        <end position="209"/>
    </location>
</feature>
<feature type="transmembrane region" description="Helical" evidence="5">
    <location>
        <begin position="85"/>
        <end position="108"/>
    </location>
</feature>
<dbReference type="EMBL" id="JACRSO010000001">
    <property type="protein sequence ID" value="MBC8528209.1"/>
    <property type="molecule type" value="Genomic_DNA"/>
</dbReference>
<evidence type="ECO:0000256" key="5">
    <source>
        <dbReference type="SAM" id="Phobius"/>
    </source>
</evidence>
<dbReference type="Gene3D" id="1.20.1530.20">
    <property type="match status" value="1"/>
</dbReference>
<evidence type="ECO:0000313" key="7">
    <source>
        <dbReference type="EMBL" id="MBC8528209.1"/>
    </source>
</evidence>
<protein>
    <submittedName>
        <fullName evidence="7">Cation:proton antiporter</fullName>
    </submittedName>
</protein>
<keyword evidence="4 5" id="KW-0472">Membrane</keyword>
<sequence length="400" mass="42166">MELGVLFYLAVIVFCALAFGRLAKLCKLPNVTGYLVAGLILGPSVLGIIPKEAVTNFHLISDMALGFIAFSIGSEFKMSYFKRVGFTPIVIAIFEALIASVAVTLGMLALGNDLAFSLVIGSIAAATAPAATIMVVRQYKAKGPVTETLMSVVALDDAVALIAFGFAVTIAKSLNGGVQENMLLSILEPVWEIVQSLGIGAVLGALFVVPLRWFKKESNRLCLIVGFVFIAIALSNLLDISALLTCMALGGVMVNVCREGDAIMRITDFVTPPLFMMFFAVSGAELELSVIPTIGVVGICYVVMRVAGKMGGAWLGAKIMKAPRAVQKYLGPTLIPQAGVAIGLTLVAQSAVPEYAQVIRAVVLCATFIYEIIGPAVSKFTLQKAGEIVTAPKVKAKRVG</sequence>
<dbReference type="GO" id="GO:0015297">
    <property type="term" value="F:antiporter activity"/>
    <property type="evidence" value="ECO:0007669"/>
    <property type="project" value="InterPro"/>
</dbReference>
<dbReference type="PANTHER" id="PTHR43021">
    <property type="entry name" value="NA(+)/H(+) ANTIPORTER-RELATED"/>
    <property type="match status" value="1"/>
</dbReference>
<feature type="transmembrane region" description="Helical" evidence="5">
    <location>
        <begin position="55"/>
        <end position="73"/>
    </location>
</feature>
<keyword evidence="2 5" id="KW-0812">Transmembrane</keyword>
<dbReference type="GO" id="GO:1902600">
    <property type="term" value="P:proton transmembrane transport"/>
    <property type="evidence" value="ECO:0007669"/>
    <property type="project" value="InterPro"/>
</dbReference>
<feature type="domain" description="Cation/H+ exchanger transmembrane" evidence="6">
    <location>
        <begin position="14"/>
        <end position="375"/>
    </location>
</feature>